<dbReference type="EMBL" id="KF900431">
    <property type="protein sequence ID" value="AIE94827.1"/>
    <property type="molecule type" value="Genomic_DNA"/>
</dbReference>
<keyword evidence="1" id="KW-1133">Transmembrane helix</keyword>
<feature type="transmembrane region" description="Helical" evidence="1">
    <location>
        <begin position="27"/>
        <end position="46"/>
    </location>
</feature>
<dbReference type="Pfam" id="PF09843">
    <property type="entry name" value="DUF2070"/>
    <property type="match status" value="1"/>
</dbReference>
<keyword evidence="1" id="KW-0472">Membrane</keyword>
<evidence type="ECO:0000313" key="3">
    <source>
        <dbReference type="EMBL" id="AIE94827.1"/>
    </source>
</evidence>
<feature type="transmembrane region" description="Helical" evidence="1">
    <location>
        <begin position="58"/>
        <end position="84"/>
    </location>
</feature>
<evidence type="ECO:0000256" key="1">
    <source>
        <dbReference type="SAM" id="Phobius"/>
    </source>
</evidence>
<reference evidence="3" key="1">
    <citation type="journal article" date="2014" name="Genome Biol. Evol.">
        <title>Pangenome evidence for extensive interdomain horizontal transfer affecting lineage core and shell genes in uncultured planktonic thaumarchaeota and euryarchaeota.</title>
        <authorList>
            <person name="Deschamps P."/>
            <person name="Zivanovic Y."/>
            <person name="Moreira D."/>
            <person name="Rodriguez-Valera F."/>
            <person name="Lopez-Garcia P."/>
        </authorList>
    </citation>
    <scope>NUCLEOTIDE SEQUENCE</scope>
</reference>
<proteinExistence type="predicted"/>
<feature type="transmembrane region" description="Helical" evidence="1">
    <location>
        <begin position="146"/>
        <end position="164"/>
    </location>
</feature>
<keyword evidence="1" id="KW-0812">Transmembrane</keyword>
<protein>
    <submittedName>
        <fullName evidence="3">Putative membrane protein</fullName>
    </submittedName>
</protein>
<name>A0A075FYX9_9EURY</name>
<organism evidence="3">
    <name type="scientific">uncultured marine group II/III euryarchaeote AD1000_53_H05</name>
    <dbReference type="NCBI Taxonomy" id="1457782"/>
    <lineage>
        <taxon>Archaea</taxon>
        <taxon>Methanobacteriati</taxon>
        <taxon>Methanobacteriota</taxon>
        <taxon>environmental samples</taxon>
    </lineage>
</organism>
<accession>A0A075FYX9</accession>
<dbReference type="AlphaFoldDB" id="A0A075FYX9"/>
<feature type="transmembrane region" description="Helical" evidence="1">
    <location>
        <begin position="171"/>
        <end position="192"/>
    </location>
</feature>
<dbReference type="InterPro" id="IPR019204">
    <property type="entry name" value="DUF2070_membrane"/>
</dbReference>
<feature type="transmembrane region" description="Helical" evidence="1">
    <location>
        <begin position="121"/>
        <end position="140"/>
    </location>
</feature>
<feature type="transmembrane region" description="Helical" evidence="1">
    <location>
        <begin position="96"/>
        <end position="114"/>
    </location>
</feature>
<evidence type="ECO:0000259" key="2">
    <source>
        <dbReference type="Pfam" id="PF09843"/>
    </source>
</evidence>
<feature type="domain" description="DUF2070" evidence="2">
    <location>
        <begin position="16"/>
        <end position="572"/>
    </location>
</feature>
<sequence length="588" mass="63126">MHPELNVDKVTPPPARLTGFLYHTPDIAPSLLLFLSTTMLLVYSGLKTLDRAETPIDFGIFAIVTFSIPVILVSYLVSHISWIWDGRYPVRYGLQTGATGSLLMLITIVIGDYFDEPSKGLAFGFGCMGGLWYLTLRTHGSAPARIAFPLSLISPFISVYYFWYGESMSEFNFGLLATIALAFASHFFLFLIDSPYKKAVGVSGTRHMSAFIDHFSTGNGRRLTEAIREICQTFETKNGWISIRKKGKTVAFLAIPGIHPGPLGELGGSNLPVKIDPVLPGLGFAFHGATTNDHNPLRDEDITRIGKAIVTASESADYSDDSSSIVMKGDTPSAYAMGIGNGTIIFVKPGDSDDILPELAARLERPSSNSEGVRLMIDLHNQEGWGRSPLAAGTKEGAMLEISAFKALKLSQSSTKGKLMVGISNMPGEDLGRGIGPGGLRVLVIEIASSLDSQQAQRTAIMLWDANGFAPSMNKELQDGLKGMADSILLASTDNHYVNVKPGGHNPLSDSDGILPSAKQALEEAIADISPAEAAMGTEYVDGVEILGPGNQDTIKAAANAVVEVARFSWLPIYSSATMLCLLLSPYI</sequence>